<feature type="compositionally biased region" description="Basic and acidic residues" evidence="1">
    <location>
        <begin position="1294"/>
        <end position="1317"/>
    </location>
</feature>
<feature type="compositionally biased region" description="Basic and acidic residues" evidence="1">
    <location>
        <begin position="422"/>
        <end position="431"/>
    </location>
</feature>
<feature type="region of interest" description="Disordered" evidence="1">
    <location>
        <begin position="1625"/>
        <end position="1710"/>
    </location>
</feature>
<sequence length="1840" mass="196134">MSDPGADPQLNEVHHEQLLHPVTPDVVKELAHDVSYLSTKELNATELDFVLSHQDIDASRPDAAPLLGPSLSESSTDTAVELIPSVVNLKEDQATVIQVGKPGVEEEEEAATTPQSTDDFTMEVITAETVDPKNETALGHGELVDEQDGTADASAVSSEVPPLGPVEPVVEIMSSDAAEHRGVNEDITIEGSDSGNGTIKQATIHILIVASFLSQATDPKADEDNAGDSAGDFAIEVSQPIPEKEGDAGTRNSAADPVDETEAIEVQQVTIDEGVEQHAAGNRVKAEDHVIVPEEKDTEELKSTSAIAEPDAVHEKEPVIEPLAKEDDEPITSNDAVVAERAPDVQHEEVKGTDQVDEESAEVTPVPSVDDAPIVEQEDEIQPESAASSNEEKDGLEPVPVIETALEEQEKVEPVEEVVNGHTEKQEHAASSDDVVPEVEVLEAQVQEETPVAAEESVEVGHVVGEEEAVTHEAEAAESAPDAHVEESRNSDEDIDSEPLHEAAKEVKSDQLQEAVAEPVLEAGETKEDDAAIVPAVVAAPPVPEEPIVESTVIDEAKEDAEVVKEECVEPSSIAGSEEPDSSTMEETVVVAQEVSAEPEQDSAPPRDLLVQEEQTAAEVEVLGVEEIPAFEEAVVPVEVETTVEVEEVVDPSSEVVEETPAVGPEQVVVEEPIVTEEAGEEIVVPVESQDPVADEASAAEPPKDEADILVQTIAEPEFVPMSESKEKEVVSIEAEPAVEEASVAPEVEEVPASIDTKEPKPVVDITREEVPATVDPEPVQVPVVTEPVLVSEEAAASVEALPDEASASIEAEPDELATASEAKVDDDSAGIAYESDEVPIATAVVDSEQVEDEEVASIKAESEQMEATVSEILDATTISAETATESDIIDMSPKHAMTTENGKPADVSIPPPGDDDEIAAATAHSTETAEEEIVVAEAVEQEVVATPEAAEDLTTTEEAVAEPADVPEDTIEQIALDVEEEQVIQSEPQTEEIKTENDEAPEEAAAVDEVAPVDAIITETSEIVEPSDDLIDAVVEPPAIQEPIAIPAKDVAEADVLLTADKVASEPVDVHIEDVEPVEVHEVHDMSDVAPKAIEEMEAEVEPLSEIKADTFAAPEALSVHTTMTLSPHTPIVDSAIEIPEHTTSPSSKLRSIAEEVERPKSPWAHSFQVTTIGRGISPEEEEGIEEEMSTKDEAVIDEAVSDVDEFTEEVSREAEANIATPILTVEETEPSVEATVNTESAPDVSSLEGPSLEPPARPWTPSYSVHLQGSPMAATKELQEDELSTDEPATADETHEDVVADEAHVETATDDKEGADVQADADPIHFTDEQLAAFEVEEMEQDSSDVPQEPEVVETVVAHEAADTAEVPPVVETSESVEPVASVPVIAVAAIGEESELVTHDAGAATVEEREVSARPWTPSYSVHLQGSPMVASRSLHEEFVPVEREDVSTDDTEVHETREVEFGPMQEVDAEEPSRAHAQVEAPEVAHEELVVEASGDDTLESVQEIPVEEQAAIEEPETSQVTEQPDVSESAVEPMSSSWVASYSVSVQGSPLAEKPHLELPETAQQYDVDAGDTISESGDTPQHTIQATVDESVPSQDKLVLPVLSISTDGTEPVVEPAAAIADVPERPRSPWTPSYSVTQQGTGTPAEEEELDKLEPLPESAGKARAVEQESLQEESSGAGAVELHSGSEQTDNAEQAGSGAVQLRQSHSVAEDLARQDKFVLLSLRTIVAYLWALPRLFMVLRPDEPPSTPRTAQPESTTSSRMFPGGWFTPKPNQGRASMDVAQGEFSKTPSGDVFETITPELMLDESAGGASVSTMSTEDMRAKRRKLCIIM</sequence>
<feature type="region of interest" description="Disordered" evidence="1">
    <location>
        <begin position="882"/>
        <end position="930"/>
    </location>
</feature>
<dbReference type="EMBL" id="KZ301975">
    <property type="protein sequence ID" value="PFH53046.1"/>
    <property type="molecule type" value="Genomic_DNA"/>
</dbReference>
<evidence type="ECO:0000256" key="1">
    <source>
        <dbReference type="SAM" id="MobiDB-lite"/>
    </source>
</evidence>
<feature type="region of interest" description="Disordered" evidence="1">
    <location>
        <begin position="1513"/>
        <end position="1537"/>
    </location>
</feature>
<feature type="region of interest" description="Disordered" evidence="1">
    <location>
        <begin position="466"/>
        <end position="528"/>
    </location>
</feature>
<feature type="compositionally biased region" description="Polar residues" evidence="1">
    <location>
        <begin position="1693"/>
        <end position="1702"/>
    </location>
</feature>
<keyword evidence="3" id="KW-1185">Reference proteome</keyword>
<proteinExistence type="predicted"/>
<reference evidence="2 3" key="1">
    <citation type="submission" date="2014-02" db="EMBL/GenBank/DDBJ databases">
        <title>Transposable element dynamics among asymbiotic and ectomycorrhizal Amanita fungi.</title>
        <authorList>
            <consortium name="DOE Joint Genome Institute"/>
            <person name="Hess J."/>
            <person name="Skrede I."/>
            <person name="Wolfe B."/>
            <person name="LaButti K."/>
            <person name="Ohm R.A."/>
            <person name="Grigoriev I.V."/>
            <person name="Pringle A."/>
        </authorList>
    </citation>
    <scope>NUCLEOTIDE SEQUENCE [LARGE SCALE GENOMIC DNA]</scope>
    <source>
        <strain evidence="2 3">SKay4041</strain>
    </source>
</reference>
<organism evidence="2 3">
    <name type="scientific">Amanita thiersii Skay4041</name>
    <dbReference type="NCBI Taxonomy" id="703135"/>
    <lineage>
        <taxon>Eukaryota</taxon>
        <taxon>Fungi</taxon>
        <taxon>Dikarya</taxon>
        <taxon>Basidiomycota</taxon>
        <taxon>Agaricomycotina</taxon>
        <taxon>Agaricomycetes</taxon>
        <taxon>Agaricomycetidae</taxon>
        <taxon>Agaricales</taxon>
        <taxon>Pluteineae</taxon>
        <taxon>Amanitaceae</taxon>
        <taxon>Amanita</taxon>
    </lineage>
</organism>
<feature type="region of interest" description="Disordered" evidence="1">
    <location>
        <begin position="277"/>
        <end position="437"/>
    </location>
</feature>
<feature type="region of interest" description="Disordered" evidence="1">
    <location>
        <begin position="1467"/>
        <end position="1486"/>
    </location>
</feature>
<accession>A0A2A9NYI9</accession>
<feature type="compositionally biased region" description="Basic and acidic residues" evidence="1">
    <location>
        <begin position="341"/>
        <end position="354"/>
    </location>
</feature>
<protein>
    <submittedName>
        <fullName evidence="2">Uncharacterized protein</fullName>
    </submittedName>
</protein>
<dbReference type="Proteomes" id="UP000242287">
    <property type="component" value="Unassembled WGS sequence"/>
</dbReference>
<name>A0A2A9NYI9_9AGAR</name>
<feature type="compositionally biased region" description="Basic and acidic residues" evidence="1">
    <location>
        <begin position="284"/>
        <end position="302"/>
    </location>
</feature>
<feature type="region of interest" description="Disordered" evidence="1">
    <location>
        <begin position="1750"/>
        <end position="1774"/>
    </location>
</feature>
<feature type="region of interest" description="Disordered" evidence="1">
    <location>
        <begin position="566"/>
        <end position="588"/>
    </location>
</feature>
<feature type="compositionally biased region" description="Polar residues" evidence="1">
    <location>
        <begin position="1522"/>
        <end position="1531"/>
    </location>
</feature>
<feature type="compositionally biased region" description="Polar residues" evidence="1">
    <location>
        <begin position="1757"/>
        <end position="1769"/>
    </location>
</feature>
<feature type="region of interest" description="Disordered" evidence="1">
    <location>
        <begin position="1229"/>
        <end position="1318"/>
    </location>
</feature>
<evidence type="ECO:0000313" key="2">
    <source>
        <dbReference type="EMBL" id="PFH53046.1"/>
    </source>
</evidence>
<feature type="compositionally biased region" description="Polar residues" evidence="1">
    <location>
        <begin position="1637"/>
        <end position="1649"/>
    </location>
</feature>
<feature type="region of interest" description="Disordered" evidence="1">
    <location>
        <begin position="800"/>
        <end position="826"/>
    </location>
</feature>
<feature type="region of interest" description="Disordered" evidence="1">
    <location>
        <begin position="735"/>
        <end position="764"/>
    </location>
</feature>
<dbReference type="STRING" id="703135.A0A2A9NYI9"/>
<evidence type="ECO:0000313" key="3">
    <source>
        <dbReference type="Proteomes" id="UP000242287"/>
    </source>
</evidence>
<feature type="region of interest" description="Disordered" evidence="1">
    <location>
        <begin position="239"/>
        <end position="263"/>
    </location>
</feature>
<dbReference type="OrthoDB" id="2804751at2759"/>
<feature type="compositionally biased region" description="Basic and acidic residues" evidence="1">
    <location>
        <begin position="311"/>
        <end position="325"/>
    </location>
</feature>
<feature type="compositionally biased region" description="Basic and acidic residues" evidence="1">
    <location>
        <begin position="469"/>
        <end position="511"/>
    </location>
</feature>
<gene>
    <name evidence="2" type="ORF">AMATHDRAFT_45684</name>
</gene>
<feature type="compositionally biased region" description="Low complexity" evidence="1">
    <location>
        <begin position="735"/>
        <end position="755"/>
    </location>
</feature>